<reference evidence="2 3" key="1">
    <citation type="submission" date="2020-04" db="EMBL/GenBank/DDBJ databases">
        <title>Genome sequencing of novel species.</title>
        <authorList>
            <person name="Heo J."/>
            <person name="Kim S.-J."/>
            <person name="Kim J.-S."/>
            <person name="Hong S.-B."/>
            <person name="Kwon S.-W."/>
        </authorList>
    </citation>
    <scope>NUCLEOTIDE SEQUENCE [LARGE SCALE GENOMIC DNA]</scope>
    <source>
        <strain evidence="2 3">MFER-1</strain>
    </source>
</reference>
<sequence>MGLMQRKHVDTYRHCVRVAWLSEKLAEAMRMDSASVSKLVRGCFIHDLGKLMIPNEVLDNDRPLTNEQWDLIKQHPELGSEMLRDKSEICPEIIQLVLHHHERWDGTGYPHRLRGEKIPFLARICSVVDAFDSMLSPRPYRRRKTIEEGMAELVRNAGTQFDPHIVERFIPLAKELGRIYLSDLQT</sequence>
<dbReference type="Proteomes" id="UP000502248">
    <property type="component" value="Chromosome"/>
</dbReference>
<dbReference type="PANTHER" id="PTHR43155">
    <property type="entry name" value="CYCLIC DI-GMP PHOSPHODIESTERASE PA4108-RELATED"/>
    <property type="match status" value="1"/>
</dbReference>
<dbReference type="PANTHER" id="PTHR43155:SF2">
    <property type="entry name" value="CYCLIC DI-GMP PHOSPHODIESTERASE PA4108"/>
    <property type="match status" value="1"/>
</dbReference>
<feature type="domain" description="HD-GYP" evidence="1">
    <location>
        <begin position="1"/>
        <end position="185"/>
    </location>
</feature>
<dbReference type="Pfam" id="PF13487">
    <property type="entry name" value="HD_5"/>
    <property type="match status" value="1"/>
</dbReference>
<dbReference type="Gene3D" id="1.10.3210.10">
    <property type="entry name" value="Hypothetical protein af1432"/>
    <property type="match status" value="1"/>
</dbReference>
<dbReference type="InterPro" id="IPR003607">
    <property type="entry name" value="HD/PDEase_dom"/>
</dbReference>
<protein>
    <submittedName>
        <fullName evidence="2">HD-GYP domain-containing protein</fullName>
    </submittedName>
</protein>
<keyword evidence="3" id="KW-1185">Reference proteome</keyword>
<name>A0A7Z2ZQ68_9BACL</name>
<dbReference type="KEGG" id="cheb:HH215_17505"/>
<dbReference type="SMART" id="SM00471">
    <property type="entry name" value="HDc"/>
    <property type="match status" value="1"/>
</dbReference>
<accession>A0A7Z2ZQ68</accession>
<evidence type="ECO:0000313" key="3">
    <source>
        <dbReference type="Proteomes" id="UP000502248"/>
    </source>
</evidence>
<dbReference type="AlphaFoldDB" id="A0A7Z2ZQ68"/>
<dbReference type="SUPFAM" id="SSF109604">
    <property type="entry name" value="HD-domain/PDEase-like"/>
    <property type="match status" value="1"/>
</dbReference>
<evidence type="ECO:0000313" key="2">
    <source>
        <dbReference type="EMBL" id="QJD88206.1"/>
    </source>
</evidence>
<gene>
    <name evidence="2" type="ORF">HH215_17505</name>
</gene>
<dbReference type="InterPro" id="IPR006675">
    <property type="entry name" value="HDIG_dom"/>
</dbReference>
<dbReference type="InterPro" id="IPR037522">
    <property type="entry name" value="HD_GYP_dom"/>
</dbReference>
<evidence type="ECO:0000259" key="1">
    <source>
        <dbReference type="PROSITE" id="PS51832"/>
    </source>
</evidence>
<organism evidence="2 3">
    <name type="scientific">Cohnella herbarum</name>
    <dbReference type="NCBI Taxonomy" id="2728023"/>
    <lineage>
        <taxon>Bacteria</taxon>
        <taxon>Bacillati</taxon>
        <taxon>Bacillota</taxon>
        <taxon>Bacilli</taxon>
        <taxon>Bacillales</taxon>
        <taxon>Paenibacillaceae</taxon>
        <taxon>Cohnella</taxon>
    </lineage>
</organism>
<proteinExistence type="predicted"/>
<dbReference type="PROSITE" id="PS51832">
    <property type="entry name" value="HD_GYP"/>
    <property type="match status" value="1"/>
</dbReference>
<dbReference type="EMBL" id="CP051680">
    <property type="protein sequence ID" value="QJD88206.1"/>
    <property type="molecule type" value="Genomic_DNA"/>
</dbReference>
<dbReference type="NCBIfam" id="TIGR00277">
    <property type="entry name" value="HDIG"/>
    <property type="match status" value="1"/>
</dbReference>
<dbReference type="CDD" id="cd00077">
    <property type="entry name" value="HDc"/>
    <property type="match status" value="1"/>
</dbReference>